<reference evidence="1" key="1">
    <citation type="submission" date="2020-03" db="EMBL/GenBank/DDBJ databases">
        <title>The deep terrestrial virosphere.</title>
        <authorList>
            <person name="Holmfeldt K."/>
            <person name="Nilsson E."/>
            <person name="Simone D."/>
            <person name="Lopez-Fernandez M."/>
            <person name="Wu X."/>
            <person name="de Brujin I."/>
            <person name="Lundin D."/>
            <person name="Andersson A."/>
            <person name="Bertilsson S."/>
            <person name="Dopson M."/>
        </authorList>
    </citation>
    <scope>NUCLEOTIDE SEQUENCE</scope>
    <source>
        <strain evidence="1">MM415B00827</strain>
    </source>
</reference>
<organism evidence="1">
    <name type="scientific">viral metagenome</name>
    <dbReference type="NCBI Taxonomy" id="1070528"/>
    <lineage>
        <taxon>unclassified sequences</taxon>
        <taxon>metagenomes</taxon>
        <taxon>organismal metagenomes</taxon>
    </lineage>
</organism>
<gene>
    <name evidence="1" type="ORF">MM415B00827_0034</name>
</gene>
<dbReference type="AlphaFoldDB" id="A0A6M3IXQ0"/>
<accession>A0A6M3IXQ0</accession>
<proteinExistence type="predicted"/>
<sequence>MENAEEFESWLFRLLADAKIKLGMSDKLIAYILLREGLNYYLREVVEDDVSHKPL</sequence>
<evidence type="ECO:0000313" key="1">
    <source>
        <dbReference type="EMBL" id="QJA62088.1"/>
    </source>
</evidence>
<dbReference type="EMBL" id="MT141461">
    <property type="protein sequence ID" value="QJA62088.1"/>
    <property type="molecule type" value="Genomic_DNA"/>
</dbReference>
<name>A0A6M3IXQ0_9ZZZZ</name>
<protein>
    <submittedName>
        <fullName evidence="1">Uncharacterized protein</fullName>
    </submittedName>
</protein>